<dbReference type="InterPro" id="IPR029044">
    <property type="entry name" value="Nucleotide-diphossugar_trans"/>
</dbReference>
<evidence type="ECO:0000256" key="7">
    <source>
        <dbReference type="SAM" id="Phobius"/>
    </source>
</evidence>
<keyword evidence="3" id="KW-0808">Transferase</keyword>
<dbReference type="STRING" id="342108.amb0110"/>
<evidence type="ECO:0000256" key="2">
    <source>
        <dbReference type="ARBA" id="ARBA00022676"/>
    </source>
</evidence>
<dbReference type="GO" id="GO:0005886">
    <property type="term" value="C:plasma membrane"/>
    <property type="evidence" value="ECO:0007669"/>
    <property type="project" value="TreeGrafter"/>
</dbReference>
<dbReference type="CDD" id="cd04187">
    <property type="entry name" value="DPM1_like_bac"/>
    <property type="match status" value="1"/>
</dbReference>
<evidence type="ECO:0000256" key="5">
    <source>
        <dbReference type="ARBA" id="ARBA00022989"/>
    </source>
</evidence>
<gene>
    <name evidence="9" type="ordered locus">amb0110</name>
</gene>
<dbReference type="Gene3D" id="3.90.550.10">
    <property type="entry name" value="Spore Coat Polysaccharide Biosynthesis Protein SpsA, Chain A"/>
    <property type="match status" value="1"/>
</dbReference>
<evidence type="ECO:0000259" key="8">
    <source>
        <dbReference type="Pfam" id="PF00535"/>
    </source>
</evidence>
<feature type="transmembrane region" description="Helical" evidence="7">
    <location>
        <begin position="233"/>
        <end position="255"/>
    </location>
</feature>
<dbReference type="HOGENOM" id="CLU_033536_0_1_5"/>
<keyword evidence="10" id="KW-1185">Reference proteome</keyword>
<dbReference type="GO" id="GO:0016757">
    <property type="term" value="F:glycosyltransferase activity"/>
    <property type="evidence" value="ECO:0007669"/>
    <property type="project" value="UniProtKB-KW"/>
</dbReference>
<dbReference type="PANTHER" id="PTHR48090:SF1">
    <property type="entry name" value="PROPHAGE BACTOPRENOL GLUCOSYL TRANSFERASE HOMOLOG"/>
    <property type="match status" value="1"/>
</dbReference>
<dbReference type="Proteomes" id="UP000007058">
    <property type="component" value="Chromosome"/>
</dbReference>
<keyword evidence="2" id="KW-0328">Glycosyltransferase</keyword>
<reference evidence="9 10" key="1">
    <citation type="journal article" date="2005" name="DNA Res.">
        <title>Complete genome sequence of the facultative anaerobic magnetotactic bacterium Magnetospirillum sp. strain AMB-1.</title>
        <authorList>
            <person name="Matsunaga T."/>
            <person name="Okamura Y."/>
            <person name="Fukuda Y."/>
            <person name="Wahyudi A.T."/>
            <person name="Murase Y."/>
            <person name="Takeyama H."/>
        </authorList>
    </citation>
    <scope>NUCLEOTIDE SEQUENCE [LARGE SCALE GENOMIC DNA]</scope>
    <source>
        <strain evidence="10">ATCC 700264 / AMB-1</strain>
    </source>
</reference>
<evidence type="ECO:0000256" key="3">
    <source>
        <dbReference type="ARBA" id="ARBA00022679"/>
    </source>
</evidence>
<dbReference type="CAZy" id="GT2">
    <property type="family name" value="Glycosyltransferase Family 2"/>
</dbReference>
<organism evidence="9 10">
    <name type="scientific">Paramagnetospirillum magneticum (strain ATCC 700264 / AMB-1)</name>
    <name type="common">Magnetospirillum magneticum</name>
    <dbReference type="NCBI Taxonomy" id="342108"/>
    <lineage>
        <taxon>Bacteria</taxon>
        <taxon>Pseudomonadati</taxon>
        <taxon>Pseudomonadota</taxon>
        <taxon>Alphaproteobacteria</taxon>
        <taxon>Rhodospirillales</taxon>
        <taxon>Magnetospirillaceae</taxon>
        <taxon>Paramagnetospirillum</taxon>
    </lineage>
</organism>
<dbReference type="EMBL" id="AP007255">
    <property type="protein sequence ID" value="BAE48914.1"/>
    <property type="molecule type" value="Genomic_DNA"/>
</dbReference>
<sequence>MLLSVVSPAHNEEQNLPVLHQRLKETLDQAGIQWEWVVVDDHSSDSTFQILTGLADVDSRVRAIRFSRNFGSHKAILCGLQEARGDCAVVMSSDLQDPPEVILSLLEEWRRVGSQVVWAEREARGDTGANLWFAKLYYWLMRRVVDLPNLPPNGADVFLLDRFVVDTLLRFNEQHVSLIALLSWVGFRQSSILYRRGERLHGSSSWSLAKKLKLVIDSVTGFSYLPIRLMSGVGLVTALMGFAYALVVIGARLFGGQPEGWSSLMVVLLVIGGIQMVMMGILGEYLWRALDQSRQRPPFVVEAKKTTPPSSRP</sequence>
<accession>Q2WB61</accession>
<dbReference type="SUPFAM" id="SSF53448">
    <property type="entry name" value="Nucleotide-diphospho-sugar transferases"/>
    <property type="match status" value="1"/>
</dbReference>
<feature type="domain" description="Glycosyltransferase 2-like" evidence="8">
    <location>
        <begin position="4"/>
        <end position="165"/>
    </location>
</feature>
<name>Q2WB61_PARM1</name>
<keyword evidence="4 7" id="KW-0812">Transmembrane</keyword>
<dbReference type="Pfam" id="PF00535">
    <property type="entry name" value="Glycos_transf_2"/>
    <property type="match status" value="1"/>
</dbReference>
<proteinExistence type="predicted"/>
<feature type="transmembrane region" description="Helical" evidence="7">
    <location>
        <begin position="261"/>
        <end position="287"/>
    </location>
</feature>
<evidence type="ECO:0000256" key="4">
    <source>
        <dbReference type="ARBA" id="ARBA00022692"/>
    </source>
</evidence>
<comment type="subcellular location">
    <subcellularLocation>
        <location evidence="1">Membrane</location>
        <topology evidence="1">Multi-pass membrane protein</topology>
    </subcellularLocation>
</comment>
<dbReference type="OrthoDB" id="9807795at2"/>
<keyword evidence="6 7" id="KW-0472">Membrane</keyword>
<keyword evidence="5 7" id="KW-1133">Transmembrane helix</keyword>
<dbReference type="InterPro" id="IPR050256">
    <property type="entry name" value="Glycosyltransferase_2"/>
</dbReference>
<evidence type="ECO:0000313" key="9">
    <source>
        <dbReference type="EMBL" id="BAE48914.1"/>
    </source>
</evidence>
<evidence type="ECO:0000256" key="1">
    <source>
        <dbReference type="ARBA" id="ARBA00004141"/>
    </source>
</evidence>
<dbReference type="InterPro" id="IPR001173">
    <property type="entry name" value="Glyco_trans_2-like"/>
</dbReference>
<dbReference type="RefSeq" id="WP_011382557.1">
    <property type="nucleotide sequence ID" value="NC_007626.1"/>
</dbReference>
<protein>
    <submittedName>
        <fullName evidence="9">Glycosyltransferase</fullName>
    </submittedName>
</protein>
<dbReference type="PANTHER" id="PTHR48090">
    <property type="entry name" value="UNDECAPRENYL-PHOSPHATE 4-DEOXY-4-FORMAMIDO-L-ARABINOSE TRANSFERASE-RELATED"/>
    <property type="match status" value="1"/>
</dbReference>
<dbReference type="AlphaFoldDB" id="Q2WB61"/>
<evidence type="ECO:0000313" key="10">
    <source>
        <dbReference type="Proteomes" id="UP000007058"/>
    </source>
</evidence>
<dbReference type="KEGG" id="mag:amb0110"/>
<evidence type="ECO:0000256" key="6">
    <source>
        <dbReference type="ARBA" id="ARBA00023136"/>
    </source>
</evidence>